<dbReference type="InterPro" id="IPR027602">
    <property type="entry name" value="PGA_system"/>
</dbReference>
<dbReference type="STRING" id="584708.Apau_2385"/>
<dbReference type="Proteomes" id="UP000005096">
    <property type="component" value="Chromosome"/>
</dbReference>
<sequence>MSVPSFPRRLVFLAVALLGVLYAFAPGLTPEEARLVQRIRAAQGALWAHQEALGLPLSRQDDPERTGFVGVEWSPLTTTLGELPAKRTAANPLFGVQCLRWFRQAGLVPGDRIVLFSSSSFPGLLFSALAAAESAGLEVTLVVSLGSSTWGANRPQFPWPAMGRFLRREGFLRTLPVAYTLGGDYETGGGLSEEGRVLLERVAREDGVPLWTASGTPEQRLRGMTDRKMALIESVHPKLVVSVGGSHANLGDREAVLALQPGLLDPSQGGQAGDGVIGRSLRRGLPVLHLLEMKTLCARTGIGYDAPFRRSLGTSPWAAAAGLGLFAGALASFRRFRFTETGKTNPDS</sequence>
<dbReference type="eggNOG" id="ENOG502Z9ES">
    <property type="taxonomic scope" value="Bacteria"/>
</dbReference>
<gene>
    <name evidence="1" type="ORF">Apau_2385</name>
</gene>
<dbReference type="PaxDb" id="584708-Apau_2385"/>
<evidence type="ECO:0000313" key="2">
    <source>
        <dbReference type="Proteomes" id="UP000005096"/>
    </source>
</evidence>
<protein>
    <recommendedName>
        <fullName evidence="3">Poly-gamma-glutamate system protein</fullName>
    </recommendedName>
</protein>
<accession>E3D0B9</accession>
<reference evidence="1 2" key="1">
    <citation type="journal article" date="2010" name="Stand. Genomic Sci.">
        <title>Non-contiguous finished genome sequence of Aminomonas paucivorans type strain (GLU-3).</title>
        <authorList>
            <person name="Pitluck S."/>
            <person name="Yasawong M."/>
            <person name="Held B."/>
            <person name="Lapidus A."/>
            <person name="Nolan M."/>
            <person name="Copeland A."/>
            <person name="Lucas S."/>
            <person name="Del Rio T.G."/>
            <person name="Tice H."/>
            <person name="Cheng J.F."/>
            <person name="Chertkov O."/>
            <person name="Goodwin L."/>
            <person name="Tapia R."/>
            <person name="Han C."/>
            <person name="Liolios K."/>
            <person name="Ivanova N."/>
            <person name="Mavromatis K."/>
            <person name="Ovchinnikova G."/>
            <person name="Pati A."/>
            <person name="Chen A."/>
            <person name="Palaniappan K."/>
            <person name="Land M."/>
            <person name="Hauser L."/>
            <person name="Chang Y.J."/>
            <person name="Jeffries C.D."/>
            <person name="Pukall R."/>
            <person name="Spring S."/>
            <person name="Rohde M."/>
            <person name="Sikorski J."/>
            <person name="Goker M."/>
            <person name="Woyke T."/>
            <person name="Bristow J."/>
            <person name="Eisen J.A."/>
            <person name="Markowitz V."/>
            <person name="Hugenholtz P."/>
            <person name="Kyrpides N.C."/>
            <person name="Klenk H.P."/>
        </authorList>
    </citation>
    <scope>NUCLEOTIDE SEQUENCE [LARGE SCALE GENOMIC DNA]</scope>
    <source>
        <strain evidence="1 2">DSM 12260</strain>
    </source>
</reference>
<dbReference type="EMBL" id="CM001022">
    <property type="protein sequence ID" value="EFQ24792.1"/>
    <property type="molecule type" value="Genomic_DNA"/>
</dbReference>
<dbReference type="OrthoDB" id="6233025at2"/>
<dbReference type="HOGENOM" id="CLU_056932_0_0_0"/>
<dbReference type="AlphaFoldDB" id="E3D0B9"/>
<evidence type="ECO:0008006" key="3">
    <source>
        <dbReference type="Google" id="ProtNLM"/>
    </source>
</evidence>
<dbReference type="NCBIfam" id="TIGR04332">
    <property type="entry name" value="gamma_Glu_sys"/>
    <property type="match status" value="1"/>
</dbReference>
<evidence type="ECO:0000313" key="1">
    <source>
        <dbReference type="EMBL" id="EFQ24792.1"/>
    </source>
</evidence>
<dbReference type="RefSeq" id="WP_006302040.1">
    <property type="nucleotide sequence ID" value="NZ_CM001022.1"/>
</dbReference>
<organism evidence="1 2">
    <name type="scientific">Aminomonas paucivorans DSM 12260</name>
    <dbReference type="NCBI Taxonomy" id="584708"/>
    <lineage>
        <taxon>Bacteria</taxon>
        <taxon>Thermotogati</taxon>
        <taxon>Synergistota</taxon>
        <taxon>Synergistia</taxon>
        <taxon>Synergistales</taxon>
        <taxon>Synergistaceae</taxon>
        <taxon>Aminomonas</taxon>
    </lineage>
</organism>
<keyword evidence="2" id="KW-1185">Reference proteome</keyword>
<proteinExistence type="predicted"/>
<name>E3D0B9_9BACT</name>